<sequence>MYIKVTTFLSLLAAVSAAPASDLGTRALPKDTAFGFLALHSASPIHYQSLNADSGKIWIGKKTSTYCPLPPNNVQRAKSPPCPVDEKSKTSGPWNVFVDVKGKLKDKDVPTGCKKDCLGFTPAGGPIKDAVWQYA</sequence>
<dbReference type="VEuPathDB" id="FungiDB:DFL_007995"/>
<organism evidence="3 4">
    <name type="scientific">Arthrobotrys flagrans</name>
    <name type="common">Nematode-trapping fungus</name>
    <name type="synonym">Trichothecium flagrans</name>
    <dbReference type="NCBI Taxonomy" id="97331"/>
    <lineage>
        <taxon>Eukaryota</taxon>
        <taxon>Fungi</taxon>
        <taxon>Dikarya</taxon>
        <taxon>Ascomycota</taxon>
        <taxon>Pezizomycotina</taxon>
        <taxon>Orbiliomycetes</taxon>
        <taxon>Orbiliales</taxon>
        <taxon>Orbiliaceae</taxon>
        <taxon>Arthrobotrys</taxon>
    </lineage>
</organism>
<evidence type="ECO:0000256" key="2">
    <source>
        <dbReference type="SAM" id="SignalP"/>
    </source>
</evidence>
<dbReference type="GeneID" id="93590306"/>
<name>A0A436ZXB5_ARTFL</name>
<dbReference type="PANTHER" id="PTHR42047:SF1">
    <property type="entry name" value="PROTEIN, PUTATIVE (AFU_ORTHOLOGUE AFUA_6G03560)-RELATED"/>
    <property type="match status" value="1"/>
</dbReference>
<dbReference type="STRING" id="97331.A0A436ZXB5"/>
<accession>A0A436ZXB5</accession>
<dbReference type="PANTHER" id="PTHR42047">
    <property type="entry name" value="PROTEIN, PUTATIVE (AFU_ORTHOLOGUE AFUA_6G03560)-RELATED"/>
    <property type="match status" value="1"/>
</dbReference>
<feature type="signal peptide" evidence="2">
    <location>
        <begin position="1"/>
        <end position="17"/>
    </location>
</feature>
<dbReference type="InterPro" id="IPR052820">
    <property type="entry name" value="PhiA_domain"/>
</dbReference>
<evidence type="ECO:0000313" key="4">
    <source>
        <dbReference type="Proteomes" id="UP000283090"/>
    </source>
</evidence>
<gene>
    <name evidence="3" type="ORF">DFL_007995</name>
</gene>
<dbReference type="EMBL" id="SAEB01000009">
    <property type="protein sequence ID" value="RVD83614.1"/>
    <property type="molecule type" value="Genomic_DNA"/>
</dbReference>
<comment type="caution">
    <text evidence="3">The sequence shown here is derived from an EMBL/GenBank/DDBJ whole genome shotgun (WGS) entry which is preliminary data.</text>
</comment>
<keyword evidence="4" id="KW-1185">Reference proteome</keyword>
<evidence type="ECO:0000313" key="3">
    <source>
        <dbReference type="EMBL" id="RVD83614.1"/>
    </source>
</evidence>
<keyword evidence="2" id="KW-0732">Signal</keyword>
<dbReference type="OrthoDB" id="5430620at2759"/>
<feature type="chain" id="PRO_5019350493" evidence="2">
    <location>
        <begin position="18"/>
        <end position="135"/>
    </location>
</feature>
<dbReference type="Proteomes" id="UP000283090">
    <property type="component" value="Unassembled WGS sequence"/>
</dbReference>
<feature type="region of interest" description="Disordered" evidence="1">
    <location>
        <begin position="70"/>
        <end position="90"/>
    </location>
</feature>
<dbReference type="RefSeq" id="XP_067489158.1">
    <property type="nucleotide sequence ID" value="XM_067637663.1"/>
</dbReference>
<evidence type="ECO:0000256" key="1">
    <source>
        <dbReference type="SAM" id="MobiDB-lite"/>
    </source>
</evidence>
<protein>
    <submittedName>
        <fullName evidence="3">Uncharacterized protein</fullName>
    </submittedName>
</protein>
<reference evidence="3 4" key="1">
    <citation type="submission" date="2019-01" db="EMBL/GenBank/DDBJ databases">
        <title>Intercellular communication is required for trap formation in the nematode-trapping fungus Duddingtonia flagrans.</title>
        <authorList>
            <person name="Youssar L."/>
            <person name="Wernet V."/>
            <person name="Hensel N."/>
            <person name="Hildebrandt H.-G."/>
            <person name="Fischer R."/>
        </authorList>
    </citation>
    <scope>NUCLEOTIDE SEQUENCE [LARGE SCALE GENOMIC DNA]</scope>
    <source>
        <strain evidence="3 4">CBS H-5679</strain>
    </source>
</reference>
<dbReference type="AlphaFoldDB" id="A0A436ZXB5"/>
<proteinExistence type="predicted"/>